<protein>
    <submittedName>
        <fullName evidence="10 11">Protein croquemort isoform X1</fullName>
    </submittedName>
</protein>
<dbReference type="GeneID" id="108738507"/>
<comment type="subcellular location">
    <subcellularLocation>
        <location evidence="1">Cell membrane</location>
    </subcellularLocation>
</comment>
<dbReference type="InterPro" id="IPR002159">
    <property type="entry name" value="CD36_fam"/>
</dbReference>
<evidence type="ECO:0000256" key="6">
    <source>
        <dbReference type="ARBA" id="ARBA00023136"/>
    </source>
</evidence>
<evidence type="ECO:0000256" key="5">
    <source>
        <dbReference type="ARBA" id="ARBA00022989"/>
    </source>
</evidence>
<evidence type="ECO:0000256" key="2">
    <source>
        <dbReference type="ARBA" id="ARBA00010532"/>
    </source>
</evidence>
<accession>A0A1W4WU99</accession>
<dbReference type="Pfam" id="PF01130">
    <property type="entry name" value="CD36"/>
    <property type="match status" value="1"/>
</dbReference>
<dbReference type="PANTHER" id="PTHR11923:SF114">
    <property type="entry name" value="FI02050P-RELATED"/>
    <property type="match status" value="1"/>
</dbReference>
<proteinExistence type="inferred from homology"/>
<dbReference type="KEGG" id="apln:108738507"/>
<evidence type="ECO:0000256" key="7">
    <source>
        <dbReference type="ARBA" id="ARBA00023180"/>
    </source>
</evidence>
<dbReference type="RefSeq" id="XP_018327455.1">
    <property type="nucleotide sequence ID" value="XM_018471953.2"/>
</dbReference>
<evidence type="ECO:0000256" key="1">
    <source>
        <dbReference type="ARBA" id="ARBA00004236"/>
    </source>
</evidence>
<reference evidence="10 11" key="1">
    <citation type="submission" date="2025-04" db="UniProtKB">
        <authorList>
            <consortium name="RefSeq"/>
        </authorList>
    </citation>
    <scope>IDENTIFICATION</scope>
    <source>
        <tissue evidence="10 11">Entire body</tissue>
    </source>
</reference>
<dbReference type="PRINTS" id="PR01609">
    <property type="entry name" value="CD36FAMILY"/>
</dbReference>
<evidence type="ECO:0000256" key="8">
    <source>
        <dbReference type="SAM" id="Phobius"/>
    </source>
</evidence>
<evidence type="ECO:0000256" key="4">
    <source>
        <dbReference type="ARBA" id="ARBA00022692"/>
    </source>
</evidence>
<keyword evidence="5 8" id="KW-1133">Transmembrane helix</keyword>
<dbReference type="Proteomes" id="UP000192223">
    <property type="component" value="Unplaced"/>
</dbReference>
<feature type="transmembrane region" description="Helical" evidence="8">
    <location>
        <begin position="460"/>
        <end position="484"/>
    </location>
</feature>
<dbReference type="GO" id="GO:0005886">
    <property type="term" value="C:plasma membrane"/>
    <property type="evidence" value="ECO:0007669"/>
    <property type="project" value="UniProtKB-SubCell"/>
</dbReference>
<dbReference type="GO" id="GO:0005044">
    <property type="term" value="F:scavenger receptor activity"/>
    <property type="evidence" value="ECO:0007669"/>
    <property type="project" value="TreeGrafter"/>
</dbReference>
<keyword evidence="3" id="KW-1003">Cell membrane</keyword>
<dbReference type="OrthoDB" id="514335at2759"/>
<keyword evidence="6 8" id="KW-0472">Membrane</keyword>
<evidence type="ECO:0000313" key="10">
    <source>
        <dbReference type="RefSeq" id="XP_018327454.1"/>
    </source>
</evidence>
<dbReference type="PANTHER" id="PTHR11923">
    <property type="entry name" value="SCAVENGER RECEPTOR CLASS B TYPE-1 SR-B1"/>
    <property type="match status" value="1"/>
</dbReference>
<evidence type="ECO:0000313" key="11">
    <source>
        <dbReference type="RefSeq" id="XP_018327455.1"/>
    </source>
</evidence>
<sequence length="500" mass="56848">MDRLRNTYSELLQPKRRKMNCCSRKCELSTLYGLSIVFLGLAILTLAGWEKAYNSIIFNALTLTNTSKGYNMWKKTPIPMYLELYLYNWTNADEVIASNFDIKPNFQECGPYVYEEVHTRVNLKWHENGTLTYQQKRTWQFVPELTNGSLEDEIVNVNVIVATVAYNVRHSSFITKAIVNRFLKVMNESLIVTRSARQLLFEGYNDPLLDFASSLNISIPFNKFGWFYGRNNSETYDGVFNIYTGRTDLDLLGMMDLWNHVPHTNIYEGYCDYVNGTTGEVWPPVKHVQKVAVFSPDICSTVWLSYEQDVSMLEVIGRKYISTNFTLDNGVLYPELACFNYGDPVPTGARNVSACKFGAPAFVTLPHFYLADDEYLQNVSGISPNKSEDEFYMILEPNTGIPMAVKAQMQINILLEPISGISLLNSVKSTFMPVLWFRQTATLTGEYAGLVRLLLNLPHIAIYTGYGVLCLGIVILFIGIYVTLASRRKEETEALISETT</sequence>
<dbReference type="RefSeq" id="XP_018327454.1">
    <property type="nucleotide sequence ID" value="XM_018471952.1"/>
</dbReference>
<dbReference type="STRING" id="224129.A0A1W4WU99"/>
<feature type="transmembrane region" description="Helical" evidence="8">
    <location>
        <begin position="26"/>
        <end position="49"/>
    </location>
</feature>
<keyword evidence="9" id="KW-1185">Reference proteome</keyword>
<comment type="similarity">
    <text evidence="2">Belongs to the CD36 family.</text>
</comment>
<evidence type="ECO:0000256" key="3">
    <source>
        <dbReference type="ARBA" id="ARBA00022475"/>
    </source>
</evidence>
<keyword evidence="4 8" id="KW-0812">Transmembrane</keyword>
<keyword evidence="7" id="KW-0325">Glycoprotein</keyword>
<dbReference type="AlphaFoldDB" id="A0A1W4WU99"/>
<evidence type="ECO:0000313" key="9">
    <source>
        <dbReference type="Proteomes" id="UP000192223"/>
    </source>
</evidence>
<name>A0A1W4WU99_AGRPL</name>
<dbReference type="GO" id="GO:0005737">
    <property type="term" value="C:cytoplasm"/>
    <property type="evidence" value="ECO:0007669"/>
    <property type="project" value="TreeGrafter"/>
</dbReference>
<organism evidence="9 10">
    <name type="scientific">Agrilus planipennis</name>
    <name type="common">Emerald ash borer</name>
    <name type="synonym">Agrilus marcopoli</name>
    <dbReference type="NCBI Taxonomy" id="224129"/>
    <lineage>
        <taxon>Eukaryota</taxon>
        <taxon>Metazoa</taxon>
        <taxon>Ecdysozoa</taxon>
        <taxon>Arthropoda</taxon>
        <taxon>Hexapoda</taxon>
        <taxon>Insecta</taxon>
        <taxon>Pterygota</taxon>
        <taxon>Neoptera</taxon>
        <taxon>Endopterygota</taxon>
        <taxon>Coleoptera</taxon>
        <taxon>Polyphaga</taxon>
        <taxon>Elateriformia</taxon>
        <taxon>Buprestoidea</taxon>
        <taxon>Buprestidae</taxon>
        <taxon>Agrilinae</taxon>
        <taxon>Agrilus</taxon>
    </lineage>
</organism>
<gene>
    <name evidence="10 11" type="primary">LOC108738507</name>
</gene>